<evidence type="ECO:0000256" key="7">
    <source>
        <dbReference type="SAM" id="Phobius"/>
    </source>
</evidence>
<organism evidence="9 10">
    <name type="scientific">Claveliimonas monacensis</name>
    <dbReference type="NCBI Taxonomy" id="2779351"/>
    <lineage>
        <taxon>Bacteria</taxon>
        <taxon>Bacillati</taxon>
        <taxon>Bacillota</taxon>
        <taxon>Clostridia</taxon>
        <taxon>Lachnospirales</taxon>
        <taxon>Lachnospiraceae</taxon>
        <taxon>Claveliimonas</taxon>
    </lineage>
</organism>
<dbReference type="RefSeq" id="WP_226394579.1">
    <property type="nucleotide sequence ID" value="NZ_JADCKL010000003.1"/>
</dbReference>
<proteinExistence type="inferred from homology"/>
<reference evidence="9 10" key="1">
    <citation type="submission" date="2020-10" db="EMBL/GenBank/DDBJ databases">
        <title>ChiBAC.</title>
        <authorList>
            <person name="Zenner C."/>
            <person name="Hitch T.C.A."/>
            <person name="Clavel T."/>
        </authorList>
    </citation>
    <scope>NUCLEOTIDE SEQUENCE [LARGE SCALE GENOMIC DNA]</scope>
    <source>
        <strain evidence="9 10">DSM 108991</strain>
    </source>
</reference>
<feature type="domain" description="ABC3 transporter permease C-terminal" evidence="8">
    <location>
        <begin position="266"/>
        <end position="404"/>
    </location>
</feature>
<feature type="transmembrane region" description="Helical" evidence="7">
    <location>
        <begin position="375"/>
        <end position="394"/>
    </location>
</feature>
<feature type="transmembrane region" description="Helical" evidence="7">
    <location>
        <begin position="693"/>
        <end position="716"/>
    </location>
</feature>
<feature type="transmembrane region" description="Helical" evidence="7">
    <location>
        <begin position="20"/>
        <end position="43"/>
    </location>
</feature>
<evidence type="ECO:0000256" key="3">
    <source>
        <dbReference type="ARBA" id="ARBA00022692"/>
    </source>
</evidence>
<sequence length="830" mass="91992">MKTVTKTALANLKLNRGRNLISGFAILLTTLLIFFTITIGMAAGSVELAAVNVYYPTYHAMFRGVTEENVQRLESQNEIETMGLREDFAYGVDDDADIGFYAMDEEGIRLSKIELEEGHFPREGKEIALSRGLLAEYGLEAGIGDQVTLPFQLVEDGGLGWQQEDTFRITGFLETDTDPENKAYGVICSLDYMRTSVPAEDRAYRVLLRLKDTQEKGDGIETVDALEERACEMGEDFGVDRDNVVVNTTYLLANYTDPGLYTGIGAIILVVVVAGVLCIYSIYYVSMVPKIQEYGRFRAMGATRRQVRQVVFREGLAVAFAALPAGLLLGSILARPVLLTIYKMADNVETAYTEPGMHQLCVELLEKGQVPILRWWIYLLTILAVLATVWLSLVKPMRLAARVSPVEAMRYQGGSSRKKDRRGYESLNISRLTRTNLGRNKRRTVLTVLTLGSIGILFMAVATVLSCASPKEIARQEFEGDYQIYVDSWEGDKMNPDRAWASIMQDNPLSSAFIEEVRSVPGVEGVKVRSWLQGSLSDLDPERQITTANLEGYEDSYKEVILSGITEGTADWDELKKGEKIIMNQRLQHWFPDLTAGSQVKLLLETEQGPVERTFEIAAVGAYPSGICGGNFLLPAESLVRFTSANLSQTLVITVDKEQKEEAFQALDAMAQISPYLATDTYDTHLQTWESGMGIIALLGYAFLIVLGAIGIMNLVNTMINSIYTRKKELGMMQAIGLSERQLLGMMQMEGLFYTAGTLAVALGIGSLAGYGVFRYMKAENIMNVTSYHYPALPAVLLALVVALTQVLLTGAVSRSFRKMSLIDRIRYSE</sequence>
<feature type="transmembrane region" description="Helical" evidence="7">
    <location>
        <begin position="310"/>
        <end position="334"/>
    </location>
</feature>
<dbReference type="Pfam" id="PF02687">
    <property type="entry name" value="FtsX"/>
    <property type="match status" value="2"/>
</dbReference>
<dbReference type="InterPro" id="IPR050250">
    <property type="entry name" value="Macrolide_Exporter_MacB"/>
</dbReference>
<evidence type="ECO:0000256" key="4">
    <source>
        <dbReference type="ARBA" id="ARBA00022989"/>
    </source>
</evidence>
<comment type="subcellular location">
    <subcellularLocation>
        <location evidence="1">Cell membrane</location>
        <topology evidence="1">Multi-pass membrane protein</topology>
    </subcellularLocation>
</comment>
<accession>A0ABR9RIQ2</accession>
<feature type="domain" description="ABC3 transporter permease C-terminal" evidence="8">
    <location>
        <begin position="702"/>
        <end position="821"/>
    </location>
</feature>
<evidence type="ECO:0000313" key="9">
    <source>
        <dbReference type="EMBL" id="MBE5062844.1"/>
    </source>
</evidence>
<feature type="transmembrane region" description="Helical" evidence="7">
    <location>
        <begin position="260"/>
        <end position="289"/>
    </location>
</feature>
<evidence type="ECO:0000259" key="8">
    <source>
        <dbReference type="Pfam" id="PF02687"/>
    </source>
</evidence>
<keyword evidence="4 7" id="KW-1133">Transmembrane helix</keyword>
<keyword evidence="10" id="KW-1185">Reference proteome</keyword>
<dbReference type="InterPro" id="IPR003838">
    <property type="entry name" value="ABC3_permease_C"/>
</dbReference>
<dbReference type="PANTHER" id="PTHR30572:SF4">
    <property type="entry name" value="ABC TRANSPORTER PERMEASE YTRF"/>
    <property type="match status" value="1"/>
</dbReference>
<dbReference type="Proteomes" id="UP000758652">
    <property type="component" value="Unassembled WGS sequence"/>
</dbReference>
<name>A0ABR9RIQ2_9FIRM</name>
<keyword evidence="5 7" id="KW-0472">Membrane</keyword>
<comment type="similarity">
    <text evidence="6">Belongs to the ABC-4 integral membrane protein family.</text>
</comment>
<evidence type="ECO:0000256" key="6">
    <source>
        <dbReference type="ARBA" id="ARBA00038076"/>
    </source>
</evidence>
<comment type="caution">
    <text evidence="9">The sequence shown here is derived from an EMBL/GenBank/DDBJ whole genome shotgun (WGS) entry which is preliminary data.</text>
</comment>
<evidence type="ECO:0000256" key="2">
    <source>
        <dbReference type="ARBA" id="ARBA00022475"/>
    </source>
</evidence>
<dbReference type="PANTHER" id="PTHR30572">
    <property type="entry name" value="MEMBRANE COMPONENT OF TRANSPORTER-RELATED"/>
    <property type="match status" value="1"/>
</dbReference>
<evidence type="ECO:0000256" key="1">
    <source>
        <dbReference type="ARBA" id="ARBA00004651"/>
    </source>
</evidence>
<dbReference type="EMBL" id="JADCKL010000003">
    <property type="protein sequence ID" value="MBE5062844.1"/>
    <property type="molecule type" value="Genomic_DNA"/>
</dbReference>
<evidence type="ECO:0000313" key="10">
    <source>
        <dbReference type="Proteomes" id="UP000758652"/>
    </source>
</evidence>
<gene>
    <name evidence="9" type="ORF">INF30_06160</name>
</gene>
<feature type="transmembrane region" description="Helical" evidence="7">
    <location>
        <begin position="792"/>
        <end position="813"/>
    </location>
</feature>
<feature type="transmembrane region" description="Helical" evidence="7">
    <location>
        <begin position="751"/>
        <end position="772"/>
    </location>
</feature>
<protein>
    <submittedName>
        <fullName evidence="9">ABC transporter permease</fullName>
    </submittedName>
</protein>
<feature type="transmembrane region" description="Helical" evidence="7">
    <location>
        <begin position="444"/>
        <end position="465"/>
    </location>
</feature>
<keyword evidence="2" id="KW-1003">Cell membrane</keyword>
<keyword evidence="3 7" id="KW-0812">Transmembrane</keyword>
<evidence type="ECO:0000256" key="5">
    <source>
        <dbReference type="ARBA" id="ARBA00023136"/>
    </source>
</evidence>